<accession>A0A6A6DFH9</accession>
<feature type="compositionally biased region" description="Basic residues" evidence="1">
    <location>
        <begin position="53"/>
        <end position="69"/>
    </location>
</feature>
<reference evidence="2" key="1">
    <citation type="journal article" date="2020" name="Stud. Mycol.">
        <title>101 Dothideomycetes genomes: a test case for predicting lifestyles and emergence of pathogens.</title>
        <authorList>
            <person name="Haridas S."/>
            <person name="Albert R."/>
            <person name="Binder M."/>
            <person name="Bloem J."/>
            <person name="Labutti K."/>
            <person name="Salamov A."/>
            <person name="Andreopoulos B."/>
            <person name="Baker S."/>
            <person name="Barry K."/>
            <person name="Bills G."/>
            <person name="Bluhm B."/>
            <person name="Cannon C."/>
            <person name="Castanera R."/>
            <person name="Culley D."/>
            <person name="Daum C."/>
            <person name="Ezra D."/>
            <person name="Gonzalez J."/>
            <person name="Henrissat B."/>
            <person name="Kuo A."/>
            <person name="Liang C."/>
            <person name="Lipzen A."/>
            <person name="Lutzoni F."/>
            <person name="Magnuson J."/>
            <person name="Mondo S."/>
            <person name="Nolan M."/>
            <person name="Ohm R."/>
            <person name="Pangilinan J."/>
            <person name="Park H.-J."/>
            <person name="Ramirez L."/>
            <person name="Alfaro M."/>
            <person name="Sun H."/>
            <person name="Tritt A."/>
            <person name="Yoshinaga Y."/>
            <person name="Zwiers L.-H."/>
            <person name="Turgeon B."/>
            <person name="Goodwin S."/>
            <person name="Spatafora J."/>
            <person name="Crous P."/>
            <person name="Grigoriev I."/>
        </authorList>
    </citation>
    <scope>NUCLEOTIDE SEQUENCE</scope>
    <source>
        <strain evidence="2">CBS 207.26</strain>
    </source>
</reference>
<keyword evidence="3" id="KW-1185">Reference proteome</keyword>
<gene>
    <name evidence="2" type="ORF">K469DRAFT_697449</name>
</gene>
<dbReference type="AlphaFoldDB" id="A0A6A6DFH9"/>
<evidence type="ECO:0000256" key="1">
    <source>
        <dbReference type="SAM" id="MobiDB-lite"/>
    </source>
</evidence>
<dbReference type="Proteomes" id="UP000800200">
    <property type="component" value="Unassembled WGS sequence"/>
</dbReference>
<feature type="region of interest" description="Disordered" evidence="1">
    <location>
        <begin position="1"/>
        <end position="131"/>
    </location>
</feature>
<name>A0A6A6DFH9_9PEZI</name>
<organism evidence="2 3">
    <name type="scientific">Zopfia rhizophila CBS 207.26</name>
    <dbReference type="NCBI Taxonomy" id="1314779"/>
    <lineage>
        <taxon>Eukaryota</taxon>
        <taxon>Fungi</taxon>
        <taxon>Dikarya</taxon>
        <taxon>Ascomycota</taxon>
        <taxon>Pezizomycotina</taxon>
        <taxon>Dothideomycetes</taxon>
        <taxon>Dothideomycetes incertae sedis</taxon>
        <taxon>Zopfiaceae</taxon>
        <taxon>Zopfia</taxon>
    </lineage>
</organism>
<feature type="compositionally biased region" description="Basic and acidic residues" evidence="1">
    <location>
        <begin position="1"/>
        <end position="24"/>
    </location>
</feature>
<evidence type="ECO:0000313" key="2">
    <source>
        <dbReference type="EMBL" id="KAF2177142.1"/>
    </source>
</evidence>
<feature type="compositionally biased region" description="Low complexity" evidence="1">
    <location>
        <begin position="70"/>
        <end position="80"/>
    </location>
</feature>
<evidence type="ECO:0000313" key="3">
    <source>
        <dbReference type="Proteomes" id="UP000800200"/>
    </source>
</evidence>
<dbReference type="EMBL" id="ML994693">
    <property type="protein sequence ID" value="KAF2177142.1"/>
    <property type="molecule type" value="Genomic_DNA"/>
</dbReference>
<sequence length="131" mass="14005">MTARSEAAKANREAREKRKAEEAATRAPAPKAPRKKSVSNFGASEAHINSAKKGNRKLGVSKRSTKLARKPPAAKSRAPLQPTSANPPPPQDSHLAADPQAESLFVAEDDDEAKETVDPMPEEVGWMKGLG</sequence>
<proteinExistence type="predicted"/>
<protein>
    <submittedName>
        <fullName evidence="2">Uncharacterized protein</fullName>
    </submittedName>
</protein>